<sequence length="139" mass="16025">MAFQAMYDLYKNISGPRSTATPNIHLSYLRNFEGELFFKSPLVLVADREQALTNALGENVVGRAKRYFSIGHAQFNTAVSTGLSIEDVERERFKLAEQFNTFMRIWWSVVTAPTTLHKQPKKLVDHCEKTRLIPHKRQI</sequence>
<dbReference type="Proteomes" id="UP000242791">
    <property type="component" value="Unassembled WGS sequence"/>
</dbReference>
<gene>
    <name evidence="1" type="ORF">ACJ73_05987</name>
</gene>
<reference evidence="1 2" key="1">
    <citation type="submission" date="2015-08" db="EMBL/GenBank/DDBJ databases">
        <title>Emmonsia species relationships and genome sequence.</title>
        <authorList>
            <person name="Cuomo C.A."/>
            <person name="Schwartz I.S."/>
            <person name="Kenyon C."/>
            <person name="De Hoog G.S."/>
            <person name="Govender N.P."/>
            <person name="Botha A."/>
            <person name="Moreno L."/>
            <person name="De Vries M."/>
            <person name="Munoz J.F."/>
            <person name="Stielow J.B."/>
        </authorList>
    </citation>
    <scope>NUCLEOTIDE SEQUENCE [LARGE SCALE GENOMIC DNA]</scope>
    <source>
        <strain evidence="1 2">EI222</strain>
    </source>
</reference>
<comment type="caution">
    <text evidence="1">The sequence shown here is derived from an EMBL/GenBank/DDBJ whole genome shotgun (WGS) entry which is preliminary data.</text>
</comment>
<dbReference type="AlphaFoldDB" id="A0A1J9R3S2"/>
<proteinExistence type="predicted"/>
<protein>
    <submittedName>
        <fullName evidence="1">Uncharacterized protein</fullName>
    </submittedName>
</protein>
<evidence type="ECO:0000313" key="2">
    <source>
        <dbReference type="Proteomes" id="UP000242791"/>
    </source>
</evidence>
<evidence type="ECO:0000313" key="1">
    <source>
        <dbReference type="EMBL" id="OJD22668.1"/>
    </source>
</evidence>
<organism evidence="1 2">
    <name type="scientific">Blastomyces percursus</name>
    <dbReference type="NCBI Taxonomy" id="1658174"/>
    <lineage>
        <taxon>Eukaryota</taxon>
        <taxon>Fungi</taxon>
        <taxon>Dikarya</taxon>
        <taxon>Ascomycota</taxon>
        <taxon>Pezizomycotina</taxon>
        <taxon>Eurotiomycetes</taxon>
        <taxon>Eurotiomycetidae</taxon>
        <taxon>Onygenales</taxon>
        <taxon>Ajellomycetaceae</taxon>
        <taxon>Blastomyces</taxon>
    </lineage>
</organism>
<feature type="non-terminal residue" evidence="1">
    <location>
        <position position="139"/>
    </location>
</feature>
<keyword evidence="2" id="KW-1185">Reference proteome</keyword>
<name>A0A1J9R3S2_9EURO</name>
<dbReference type="VEuPathDB" id="FungiDB:ACJ73_05987"/>
<accession>A0A1J9R3S2</accession>
<dbReference type="STRING" id="1658174.A0A1J9R3S2"/>
<dbReference type="EMBL" id="LGTZ01000992">
    <property type="protein sequence ID" value="OJD22668.1"/>
    <property type="molecule type" value="Genomic_DNA"/>
</dbReference>